<comment type="similarity">
    <text evidence="2 7">Belongs to the major facilitator superfamily. Sugar transporter (TC 2.A.1.1) family.</text>
</comment>
<dbReference type="GeneID" id="73325744"/>
<dbReference type="InterPro" id="IPR036259">
    <property type="entry name" value="MFS_trans_sf"/>
</dbReference>
<dbReference type="NCBIfam" id="TIGR00879">
    <property type="entry name" value="SP"/>
    <property type="match status" value="1"/>
</dbReference>
<comment type="caution">
    <text evidence="10">The sequence shown here is derived from an EMBL/GenBank/DDBJ whole genome shotgun (WGS) entry which is preliminary data.</text>
</comment>
<dbReference type="InterPro" id="IPR020846">
    <property type="entry name" value="MFS_dom"/>
</dbReference>
<sequence length="501" mass="56109">MTLLEAVRTYPKAIGWSVLLSSTLIMEGYDLALLGNLYSSPVFNEKYGVWSEAQGKHVVSAAWQSGLSNGARAGEVFGLIIAGWAADRYGYRVTTMGFLVLMIAFVFVLFFAPNVQILVLGEVLCGIPWGAFQSITPAYASEVAPVVLRPYLTTFINMCWVIGQFFSAAVNKGSFHHKDEWAYRIPFGVQWVWPVPILIGLFFAPESPWWYVRHNDRAAAKRALLRLTSRNQPNFNPDETIAMIEHTNEMEKRVKEGVTYRDCFRGVDLRRTEIVIGIWLVQTLGGQNLMGYFSYFLTQAGMDPGNSFSLSMGQYALGMVGTAGSWFLMHRIGRRTIHFSGLCAQFALLLIVGCLSFSRANASVWAIGAMLIVFTFVYDFTVGPVTYSLVSELSSTRLKNKTIVMARAGYNASNIFVNVMTNYQLSSTAWNWGARTALFWAGTCLLSSVWVYFRVPEPKGRTYAELDLLFEHKVPARKFAGTKIDPYSHELGGEKKLTEEH</sequence>
<proteinExistence type="inferred from homology"/>
<comment type="subcellular location">
    <subcellularLocation>
        <location evidence="1">Membrane</location>
        <topology evidence="1">Multi-pass membrane protein</topology>
    </subcellularLocation>
</comment>
<keyword evidence="5 8" id="KW-1133">Transmembrane helix</keyword>
<evidence type="ECO:0000256" key="4">
    <source>
        <dbReference type="ARBA" id="ARBA00022692"/>
    </source>
</evidence>
<feature type="transmembrane region" description="Helical" evidence="8">
    <location>
        <begin position="89"/>
        <end position="111"/>
    </location>
</feature>
<organism evidence="10 11">
    <name type="scientific">Colletotrichum spaethianum</name>
    <dbReference type="NCBI Taxonomy" id="700344"/>
    <lineage>
        <taxon>Eukaryota</taxon>
        <taxon>Fungi</taxon>
        <taxon>Dikarya</taxon>
        <taxon>Ascomycota</taxon>
        <taxon>Pezizomycotina</taxon>
        <taxon>Sordariomycetes</taxon>
        <taxon>Hypocreomycetidae</taxon>
        <taxon>Glomerellales</taxon>
        <taxon>Glomerellaceae</taxon>
        <taxon>Colletotrichum</taxon>
        <taxon>Colletotrichum spaethianum species complex</taxon>
    </lineage>
</organism>
<dbReference type="PANTHER" id="PTHR48022:SF76">
    <property type="entry name" value="MALTOSE PERMEASE, PUTATIVE (AFU_ORTHOLOGUE AFUA_8G07240)-RELATED"/>
    <property type="match status" value="1"/>
</dbReference>
<feature type="transmembrane region" description="Helical" evidence="8">
    <location>
        <begin position="336"/>
        <end position="358"/>
    </location>
</feature>
<evidence type="ECO:0000256" key="5">
    <source>
        <dbReference type="ARBA" id="ARBA00022989"/>
    </source>
</evidence>
<reference evidence="10 11" key="1">
    <citation type="submission" date="2022-03" db="EMBL/GenBank/DDBJ databases">
        <title>Genome data of Colletotrichum spp.</title>
        <authorList>
            <person name="Utami Y.D."/>
            <person name="Hiruma K."/>
        </authorList>
    </citation>
    <scope>NUCLEOTIDE SEQUENCE [LARGE SCALE GENOMIC DNA]</scope>
    <source>
        <strain evidence="10 11">MAFF 239500</strain>
    </source>
</reference>
<keyword evidence="3 7" id="KW-0813">Transport</keyword>
<dbReference type="Proteomes" id="UP001055115">
    <property type="component" value="Unassembled WGS sequence"/>
</dbReference>
<dbReference type="Pfam" id="PF00083">
    <property type="entry name" value="Sugar_tr"/>
    <property type="match status" value="1"/>
</dbReference>
<protein>
    <submittedName>
        <fullName evidence="10">Maltose permease MAL31</fullName>
    </submittedName>
</protein>
<dbReference type="InterPro" id="IPR050360">
    <property type="entry name" value="MFS_Sugar_Transporters"/>
</dbReference>
<dbReference type="PROSITE" id="PS50850">
    <property type="entry name" value="MFS"/>
    <property type="match status" value="1"/>
</dbReference>
<accession>A0AA37LAE3</accession>
<dbReference type="FunFam" id="1.20.1250.20:FF:000149">
    <property type="entry name" value="MFS transporter, SP family, general alpha glucoside:H+ symporter"/>
    <property type="match status" value="1"/>
</dbReference>
<evidence type="ECO:0000313" key="11">
    <source>
        <dbReference type="Proteomes" id="UP001055115"/>
    </source>
</evidence>
<feature type="transmembrane region" description="Helical" evidence="8">
    <location>
        <begin position="308"/>
        <end position="329"/>
    </location>
</feature>
<evidence type="ECO:0000256" key="3">
    <source>
        <dbReference type="ARBA" id="ARBA00022448"/>
    </source>
</evidence>
<evidence type="ECO:0000256" key="2">
    <source>
        <dbReference type="ARBA" id="ARBA00010992"/>
    </source>
</evidence>
<dbReference type="InterPro" id="IPR003663">
    <property type="entry name" value="Sugar/inositol_transpt"/>
</dbReference>
<evidence type="ECO:0000256" key="1">
    <source>
        <dbReference type="ARBA" id="ARBA00004141"/>
    </source>
</evidence>
<evidence type="ECO:0000256" key="6">
    <source>
        <dbReference type="ARBA" id="ARBA00023136"/>
    </source>
</evidence>
<dbReference type="PANTHER" id="PTHR48022">
    <property type="entry name" value="PLASTIDIC GLUCOSE TRANSPORTER 4"/>
    <property type="match status" value="1"/>
</dbReference>
<dbReference type="InterPro" id="IPR005828">
    <property type="entry name" value="MFS_sugar_transport-like"/>
</dbReference>
<feature type="transmembrane region" description="Helical" evidence="8">
    <location>
        <begin position="191"/>
        <end position="212"/>
    </location>
</feature>
<keyword evidence="4 8" id="KW-0812">Transmembrane</keyword>
<feature type="domain" description="Major facilitator superfamily (MFS) profile" evidence="9">
    <location>
        <begin position="16"/>
        <end position="459"/>
    </location>
</feature>
<dbReference type="RefSeq" id="XP_049127111.1">
    <property type="nucleotide sequence ID" value="XM_049271154.1"/>
</dbReference>
<evidence type="ECO:0000313" key="10">
    <source>
        <dbReference type="EMBL" id="GKT44761.1"/>
    </source>
</evidence>
<dbReference type="AlphaFoldDB" id="A0AA37LAE3"/>
<feature type="transmembrane region" description="Helical" evidence="8">
    <location>
        <begin position="432"/>
        <end position="453"/>
    </location>
</feature>
<dbReference type="Gene3D" id="1.20.1250.20">
    <property type="entry name" value="MFS general substrate transporter like domains"/>
    <property type="match status" value="1"/>
</dbReference>
<dbReference type="GO" id="GO:0005351">
    <property type="term" value="F:carbohydrate:proton symporter activity"/>
    <property type="evidence" value="ECO:0007669"/>
    <property type="project" value="TreeGrafter"/>
</dbReference>
<feature type="transmembrane region" description="Helical" evidence="8">
    <location>
        <begin position="364"/>
        <end position="390"/>
    </location>
</feature>
<evidence type="ECO:0000256" key="7">
    <source>
        <dbReference type="RuleBase" id="RU003346"/>
    </source>
</evidence>
<feature type="transmembrane region" description="Helical" evidence="8">
    <location>
        <begin position="274"/>
        <end position="296"/>
    </location>
</feature>
<gene>
    <name evidence="10" type="ORF">ColSpa_04942</name>
</gene>
<feature type="transmembrane region" description="Helical" evidence="8">
    <location>
        <begin position="402"/>
        <end position="420"/>
    </location>
</feature>
<keyword evidence="6 8" id="KW-0472">Membrane</keyword>
<dbReference type="GO" id="GO:0016020">
    <property type="term" value="C:membrane"/>
    <property type="evidence" value="ECO:0007669"/>
    <property type="project" value="UniProtKB-SubCell"/>
</dbReference>
<evidence type="ECO:0000256" key="8">
    <source>
        <dbReference type="SAM" id="Phobius"/>
    </source>
</evidence>
<name>A0AA37LAE3_9PEZI</name>
<dbReference type="SUPFAM" id="SSF103473">
    <property type="entry name" value="MFS general substrate transporter"/>
    <property type="match status" value="1"/>
</dbReference>
<keyword evidence="11" id="KW-1185">Reference proteome</keyword>
<dbReference type="EMBL" id="BQXU01000011">
    <property type="protein sequence ID" value="GKT44761.1"/>
    <property type="molecule type" value="Genomic_DNA"/>
</dbReference>
<dbReference type="PROSITE" id="PS00217">
    <property type="entry name" value="SUGAR_TRANSPORT_2"/>
    <property type="match status" value="1"/>
</dbReference>
<evidence type="ECO:0000259" key="9">
    <source>
        <dbReference type="PROSITE" id="PS50850"/>
    </source>
</evidence>
<dbReference type="InterPro" id="IPR005829">
    <property type="entry name" value="Sugar_transporter_CS"/>
</dbReference>